<organism evidence="2">
    <name type="scientific">candidate division WOR-3 bacterium</name>
    <dbReference type="NCBI Taxonomy" id="2052148"/>
    <lineage>
        <taxon>Bacteria</taxon>
        <taxon>Bacteria division WOR-3</taxon>
    </lineage>
</organism>
<gene>
    <name evidence="2" type="ORF">ENX07_05450</name>
</gene>
<feature type="compositionally biased region" description="Polar residues" evidence="1">
    <location>
        <begin position="65"/>
        <end position="78"/>
    </location>
</feature>
<name>A0A7C3Z3E4_UNCW3</name>
<evidence type="ECO:0000256" key="1">
    <source>
        <dbReference type="SAM" id="MobiDB-lite"/>
    </source>
</evidence>
<reference evidence="2" key="1">
    <citation type="journal article" date="2020" name="mSystems">
        <title>Genome- and Community-Level Interaction Insights into Carbon Utilization and Element Cycling Functions of Hydrothermarchaeota in Hydrothermal Sediment.</title>
        <authorList>
            <person name="Zhou Z."/>
            <person name="Liu Y."/>
            <person name="Xu W."/>
            <person name="Pan J."/>
            <person name="Luo Z.H."/>
            <person name="Li M."/>
        </authorList>
    </citation>
    <scope>NUCLEOTIDE SEQUENCE [LARGE SCALE GENOMIC DNA]</scope>
    <source>
        <strain evidence="2">SpSt-906</strain>
    </source>
</reference>
<protein>
    <submittedName>
        <fullName evidence="2">Uncharacterized protein</fullName>
    </submittedName>
</protein>
<evidence type="ECO:0000313" key="2">
    <source>
        <dbReference type="EMBL" id="HGE99498.1"/>
    </source>
</evidence>
<comment type="caution">
    <text evidence="2">The sequence shown here is derived from an EMBL/GenBank/DDBJ whole genome shotgun (WGS) entry which is preliminary data.</text>
</comment>
<proteinExistence type="predicted"/>
<accession>A0A7C3Z3E4</accession>
<sequence length="86" mass="10063">MPQQLKSITNEPEDPIYEQNSWLAMFTDFWYKNSIRHNFLLALEYHINFSWVDPERKQKEPDETLANQGRNGSQQAISLFSDVASG</sequence>
<dbReference type="EMBL" id="DTMQ01000037">
    <property type="protein sequence ID" value="HGE99498.1"/>
    <property type="molecule type" value="Genomic_DNA"/>
</dbReference>
<dbReference type="AlphaFoldDB" id="A0A7C3Z3E4"/>
<feature type="region of interest" description="Disordered" evidence="1">
    <location>
        <begin position="57"/>
        <end position="86"/>
    </location>
</feature>